<feature type="domain" description="WH1" evidence="12">
    <location>
        <begin position="400"/>
        <end position="512"/>
    </location>
</feature>
<keyword evidence="7" id="KW-0539">Nucleus</keyword>
<comment type="caution">
    <text evidence="14">The sequence shown here is derived from an EMBL/GenBank/DDBJ whole genome shotgun (WGS) entry which is preliminary data.</text>
</comment>
<dbReference type="InterPro" id="IPR011026">
    <property type="entry name" value="WAS_C"/>
</dbReference>
<evidence type="ECO:0000313" key="14">
    <source>
        <dbReference type="EMBL" id="OAF69382.1"/>
    </source>
</evidence>
<evidence type="ECO:0000256" key="10">
    <source>
        <dbReference type="SAM" id="Phobius"/>
    </source>
</evidence>
<keyword evidence="3" id="KW-0963">Cytoplasm</keyword>
<evidence type="ECO:0000256" key="1">
    <source>
        <dbReference type="ARBA" id="ARBA00004123"/>
    </source>
</evidence>
<evidence type="ECO:0000256" key="3">
    <source>
        <dbReference type="ARBA" id="ARBA00022490"/>
    </source>
</evidence>
<dbReference type="Gene3D" id="3.90.810.10">
    <property type="entry name" value="CRIB domain"/>
    <property type="match status" value="1"/>
</dbReference>
<feature type="transmembrane region" description="Helical" evidence="10">
    <location>
        <begin position="310"/>
        <end position="329"/>
    </location>
</feature>
<dbReference type="InterPro" id="IPR050327">
    <property type="entry name" value="Proton-linked_MCT"/>
</dbReference>
<evidence type="ECO:0008006" key="16">
    <source>
        <dbReference type="Google" id="ProtNLM"/>
    </source>
</evidence>
<sequence length="812" mass="91557">MKLCVFFLFGAISSTMSSNLGLRATIAIGIFTCLISLLISSLFFYNLYVLFVGYGIFHSIGTSLIYIQSQSILFYNFEKNIGLANGITSFGSSVFTSILPILLHDYIEDYGLSNYLRIEGAVYSTLLLGFIIWHRPKLDKTKCTQKIIQFSKDLSNDINKKKSFISTAKTFILDTPFFQIFKNQKYVVWCCSISLFFMAYSVPYIYTISYAEKVGSKLKPKLLITMLGVGSAIGRIVFAGISDLKRINRLILHQIMLFINAICFILLTLTIQTYLVIPSCIVLGTCSGTIISMGAPICLDLFGKENSHHAYGFTFTIMAIPIFIGPLLSGLILEKTGNYELIYYISAVYIFLASIVVFWATGPSFIQVLYIRVVLDMAVNMINSESKMLSDNENQKLFNIIGERQQTLSTTVVQLFGSNTNINYPVWRKICFGVITFIKDYRRKNYFVRIWNISNERMLKEICFFSTTEYIIVNKYFHKIKQQDGDIFGLNFANEIESNIFGTCAVKKLMNRKKRAEQQEIKGKKEKKEKKKKKIKGNSKFITIDDISAPREFKHVIHLGNDIQSSGNMFQFDDPRIQKLFHMAGITDQQLQDKNSSKVIQTFINNNIPNINTRPAAPTISNNNNYSKPMISSSIAPRNAPPVPPSPPVSYCLPPSNNEQRYQTISRPHSQFNPPTVNRRPLPPRFQPSTQRPPLPTKRLTMSTPPPINPPSVNRMPPSIAIHNNRKPLPTKPLPGPPAVQAQPSGPRSQLLGAIRLGTNLKSSENSRHSSIPELPPENGEDIEDALKNALCKLNADLHVNDSEDSSDDSDW</sequence>
<keyword evidence="15" id="KW-1185">Reference proteome</keyword>
<dbReference type="InterPro" id="IPR036259">
    <property type="entry name" value="MFS_trans_sf"/>
</dbReference>
<proteinExistence type="predicted"/>
<feature type="transmembrane region" description="Helical" evidence="10">
    <location>
        <begin position="186"/>
        <end position="206"/>
    </location>
</feature>
<evidence type="ECO:0000313" key="15">
    <source>
        <dbReference type="Proteomes" id="UP000078046"/>
    </source>
</evidence>
<gene>
    <name evidence="14" type="ORF">A3Q56_02868</name>
</gene>
<dbReference type="OrthoDB" id="8963340at2759"/>
<feature type="transmembrane region" description="Helical" evidence="10">
    <location>
        <begin position="250"/>
        <end position="269"/>
    </location>
</feature>
<dbReference type="PANTHER" id="PTHR11360:SF251">
    <property type="entry name" value="MAJOR FACILITATOR SUPERFAMILY (MFS) PROFILE DOMAIN-CONTAINING PROTEIN"/>
    <property type="match status" value="1"/>
</dbReference>
<feature type="transmembrane region" description="Helical" evidence="10">
    <location>
        <begin position="115"/>
        <end position="133"/>
    </location>
</feature>
<evidence type="ECO:0000259" key="12">
    <source>
        <dbReference type="PROSITE" id="PS50229"/>
    </source>
</evidence>
<dbReference type="SMART" id="SM00461">
    <property type="entry name" value="WH1"/>
    <property type="match status" value="1"/>
</dbReference>
<evidence type="ECO:0000259" key="13">
    <source>
        <dbReference type="PROSITE" id="PS51082"/>
    </source>
</evidence>
<evidence type="ECO:0000256" key="8">
    <source>
        <dbReference type="SAM" id="Coils"/>
    </source>
</evidence>
<feature type="region of interest" description="Disordered" evidence="9">
    <location>
        <begin position="759"/>
        <end position="782"/>
    </location>
</feature>
<feature type="region of interest" description="Disordered" evidence="9">
    <location>
        <begin position="667"/>
        <end position="746"/>
    </location>
</feature>
<dbReference type="Proteomes" id="UP000078046">
    <property type="component" value="Unassembled WGS sequence"/>
</dbReference>
<dbReference type="GO" id="GO:0007015">
    <property type="term" value="P:actin filament organization"/>
    <property type="evidence" value="ECO:0007669"/>
    <property type="project" value="InterPro"/>
</dbReference>
<dbReference type="SUPFAM" id="SSF103473">
    <property type="entry name" value="MFS general substrate transporter"/>
    <property type="match status" value="1"/>
</dbReference>
<keyword evidence="5" id="KW-0677">Repeat</keyword>
<feature type="transmembrane region" description="Helical" evidence="10">
    <location>
        <begin position="81"/>
        <end position="103"/>
    </location>
</feature>
<evidence type="ECO:0000256" key="4">
    <source>
        <dbReference type="ARBA" id="ARBA00022553"/>
    </source>
</evidence>
<dbReference type="PANTHER" id="PTHR11360">
    <property type="entry name" value="MONOCARBOXYLATE TRANSPORTER"/>
    <property type="match status" value="1"/>
</dbReference>
<dbReference type="InterPro" id="IPR011993">
    <property type="entry name" value="PH-like_dom_sf"/>
</dbReference>
<feature type="coiled-coil region" evidence="8">
    <location>
        <begin position="506"/>
        <end position="534"/>
    </location>
</feature>
<accession>A0A177B6Q9</accession>
<keyword evidence="4" id="KW-0597">Phosphoprotein</keyword>
<keyword evidence="8" id="KW-0175">Coiled coil</keyword>
<feature type="transmembrane region" description="Helical" evidence="10">
    <location>
        <begin position="27"/>
        <end position="60"/>
    </location>
</feature>
<dbReference type="Pfam" id="PF07690">
    <property type="entry name" value="MFS_1"/>
    <property type="match status" value="1"/>
</dbReference>
<dbReference type="EMBL" id="LWCA01000290">
    <property type="protein sequence ID" value="OAF69382.1"/>
    <property type="molecule type" value="Genomic_DNA"/>
</dbReference>
<dbReference type="PROSITE" id="PS50108">
    <property type="entry name" value="CRIB"/>
    <property type="match status" value="1"/>
</dbReference>
<dbReference type="Gene3D" id="2.30.29.30">
    <property type="entry name" value="Pleckstrin-homology domain (PH domain)/Phosphotyrosine-binding domain (PTB)"/>
    <property type="match status" value="1"/>
</dbReference>
<dbReference type="Gene3D" id="1.20.1250.20">
    <property type="entry name" value="MFS general substrate transporter like domains"/>
    <property type="match status" value="2"/>
</dbReference>
<dbReference type="GO" id="GO:0005634">
    <property type="term" value="C:nucleus"/>
    <property type="evidence" value="ECO:0007669"/>
    <property type="project" value="UniProtKB-SubCell"/>
</dbReference>
<dbReference type="GO" id="GO:0022857">
    <property type="term" value="F:transmembrane transporter activity"/>
    <property type="evidence" value="ECO:0007669"/>
    <property type="project" value="InterPro"/>
</dbReference>
<feature type="domain" description="WH2" evidence="13">
    <location>
        <begin position="747"/>
        <end position="764"/>
    </location>
</feature>
<evidence type="ECO:0000259" key="11">
    <source>
        <dbReference type="PROSITE" id="PS50108"/>
    </source>
</evidence>
<keyword evidence="6" id="KW-0206">Cytoskeleton</keyword>
<dbReference type="InterPro" id="IPR011701">
    <property type="entry name" value="MFS"/>
</dbReference>
<dbReference type="InterPro" id="IPR000697">
    <property type="entry name" value="WH1/EVH1_dom"/>
</dbReference>
<evidence type="ECO:0000256" key="5">
    <source>
        <dbReference type="ARBA" id="ARBA00022737"/>
    </source>
</evidence>
<protein>
    <recommendedName>
        <fullName evidence="16">CRIB domain-containing protein</fullName>
    </recommendedName>
</protein>
<feature type="domain" description="CRIB" evidence="11">
    <location>
        <begin position="547"/>
        <end position="560"/>
    </location>
</feature>
<keyword evidence="10" id="KW-0812">Transmembrane</keyword>
<organism evidence="14 15">
    <name type="scientific">Intoshia linei</name>
    <dbReference type="NCBI Taxonomy" id="1819745"/>
    <lineage>
        <taxon>Eukaryota</taxon>
        <taxon>Metazoa</taxon>
        <taxon>Spiralia</taxon>
        <taxon>Lophotrochozoa</taxon>
        <taxon>Mesozoa</taxon>
        <taxon>Orthonectida</taxon>
        <taxon>Rhopaluridae</taxon>
        <taxon>Intoshia</taxon>
    </lineage>
</organism>
<dbReference type="PROSITE" id="PS51082">
    <property type="entry name" value="WH2"/>
    <property type="match status" value="1"/>
</dbReference>
<keyword evidence="10" id="KW-0472">Membrane</keyword>
<keyword evidence="10" id="KW-1133">Transmembrane helix</keyword>
<evidence type="ECO:0000256" key="9">
    <source>
        <dbReference type="SAM" id="MobiDB-lite"/>
    </source>
</evidence>
<feature type="transmembrane region" description="Helical" evidence="10">
    <location>
        <begin position="341"/>
        <end position="362"/>
    </location>
</feature>
<feature type="transmembrane region" description="Helical" evidence="10">
    <location>
        <begin position="218"/>
        <end position="238"/>
    </location>
</feature>
<evidence type="ECO:0000256" key="6">
    <source>
        <dbReference type="ARBA" id="ARBA00023212"/>
    </source>
</evidence>
<dbReference type="SUPFAM" id="SSF47912">
    <property type="entry name" value="Wiscott-Aldrich syndrome protein, WASP, C-terminal domain"/>
    <property type="match status" value="1"/>
</dbReference>
<dbReference type="AlphaFoldDB" id="A0A177B6Q9"/>
<evidence type="ECO:0000256" key="2">
    <source>
        <dbReference type="ARBA" id="ARBA00004245"/>
    </source>
</evidence>
<dbReference type="SUPFAM" id="SSF50729">
    <property type="entry name" value="PH domain-like"/>
    <property type="match status" value="1"/>
</dbReference>
<dbReference type="GO" id="GO:0003779">
    <property type="term" value="F:actin binding"/>
    <property type="evidence" value="ECO:0007669"/>
    <property type="project" value="InterPro"/>
</dbReference>
<evidence type="ECO:0000256" key="7">
    <source>
        <dbReference type="ARBA" id="ARBA00023242"/>
    </source>
</evidence>
<feature type="compositionally biased region" description="Polar residues" evidence="9">
    <location>
        <begin position="667"/>
        <end position="676"/>
    </location>
</feature>
<dbReference type="InterPro" id="IPR003124">
    <property type="entry name" value="WH2_dom"/>
</dbReference>
<comment type="subcellular location">
    <subcellularLocation>
        <location evidence="2">Cytoplasm</location>
        <location evidence="2">Cytoskeleton</location>
    </subcellularLocation>
    <subcellularLocation>
        <location evidence="1">Nucleus</location>
    </subcellularLocation>
</comment>
<feature type="compositionally biased region" description="Pro residues" evidence="9">
    <location>
        <begin position="681"/>
        <end position="696"/>
    </location>
</feature>
<dbReference type="GO" id="GO:0005856">
    <property type="term" value="C:cytoskeleton"/>
    <property type="evidence" value="ECO:0007669"/>
    <property type="project" value="UniProtKB-SubCell"/>
</dbReference>
<dbReference type="InterPro" id="IPR036936">
    <property type="entry name" value="CRIB_dom_sf"/>
</dbReference>
<dbReference type="PROSITE" id="PS50229">
    <property type="entry name" value="WH1"/>
    <property type="match status" value="1"/>
</dbReference>
<name>A0A177B6Q9_9BILA</name>
<dbReference type="InterPro" id="IPR000095">
    <property type="entry name" value="CRIB_dom"/>
</dbReference>
<dbReference type="Pfam" id="PF00568">
    <property type="entry name" value="WH1"/>
    <property type="match status" value="1"/>
</dbReference>
<reference evidence="14 15" key="1">
    <citation type="submission" date="2016-04" db="EMBL/GenBank/DDBJ databases">
        <title>The genome of Intoshia linei affirms orthonectids as highly simplified spiralians.</title>
        <authorList>
            <person name="Mikhailov K.V."/>
            <person name="Slusarev G.S."/>
            <person name="Nikitin M.A."/>
            <person name="Logacheva M.D."/>
            <person name="Penin A."/>
            <person name="Aleoshin V."/>
            <person name="Panchin Y.V."/>
        </authorList>
    </citation>
    <scope>NUCLEOTIDE SEQUENCE [LARGE SCALE GENOMIC DNA]</scope>
    <source>
        <strain evidence="14">Intl2013</strain>
        <tissue evidence="14">Whole animal</tissue>
    </source>
</reference>
<dbReference type="Pfam" id="PF00786">
    <property type="entry name" value="PBD"/>
    <property type="match status" value="1"/>
</dbReference>